<dbReference type="PROSITE" id="PS50113">
    <property type="entry name" value="PAC"/>
    <property type="match status" value="1"/>
</dbReference>
<protein>
    <submittedName>
        <fullName evidence="4">Sensor domain-containing diguanylate cyclase</fullName>
    </submittedName>
</protein>
<sequence length="337" mass="37167">MLSEEGRSSTEDARGEQGSAEPAATLISSSRIGELARLQAEIAALKHENSLLQEKLNAALDGTGICLWQGIIPTGELRVFNLQNFQAGDMAPHFDQWSAKLHPDDRAHAMGSYFDHLEGKTPFYEVEYRTINPQGEVTWLWDRGRVVDRDADGKPLRIMGSHIDITQRKAYEQRLAEKANSDALTGLLNRQGFGKAFAQQQHDGAGALLFIDLDDFKGINDQLGHACGDQVLQQMAEWLRLIMPGSALCGRYGGDEFVVHLSRGVSSHTLAELADALIGRMQSYVPRPGCSQRVGLSIGIALWEGASLSFRQALEVADQAMYEAKARGKRAWHLLRV</sequence>
<dbReference type="GeneID" id="69551681"/>
<dbReference type="PROSITE" id="PS50887">
    <property type="entry name" value="GGDEF"/>
    <property type="match status" value="1"/>
</dbReference>
<dbReference type="InterPro" id="IPR052155">
    <property type="entry name" value="Biofilm_reg_signaling"/>
</dbReference>
<reference evidence="4 5" key="1">
    <citation type="submission" date="2020-12" db="EMBL/GenBank/DDBJ databases">
        <title>FDA dAtabase for Regulatory Grade micrObial Sequences (FDA-ARGOS): Supporting development and validation of Infectious Disease Dx tests.</title>
        <authorList>
            <person name="Sproer C."/>
            <person name="Gronow S."/>
            <person name="Severitt S."/>
            <person name="Schroder I."/>
            <person name="Tallon L."/>
            <person name="Sadzewicz L."/>
            <person name="Zhao X."/>
            <person name="Boylan J."/>
            <person name="Ott S."/>
            <person name="Bowen H."/>
            <person name="Vavikolanu K."/>
            <person name="Mehta A."/>
            <person name="Aluvathingal J."/>
            <person name="Nadendla S."/>
            <person name="Lowell S."/>
            <person name="Myers T."/>
            <person name="Yan Y."/>
            <person name="Sichtig H."/>
        </authorList>
    </citation>
    <scope>NUCLEOTIDE SEQUENCE [LARGE SCALE GENOMIC DNA]</scope>
    <source>
        <strain evidence="4 5">FDAARGOS_986</strain>
    </source>
</reference>
<dbReference type="InterPro" id="IPR001610">
    <property type="entry name" value="PAC"/>
</dbReference>
<evidence type="ECO:0000256" key="1">
    <source>
        <dbReference type="SAM" id="MobiDB-lite"/>
    </source>
</evidence>
<dbReference type="InterPro" id="IPR000160">
    <property type="entry name" value="GGDEF_dom"/>
</dbReference>
<dbReference type="RefSeq" id="WP_052448140.1">
    <property type="nucleotide sequence ID" value="NZ_CP066092.1"/>
</dbReference>
<dbReference type="NCBIfam" id="TIGR00229">
    <property type="entry name" value="sensory_box"/>
    <property type="match status" value="1"/>
</dbReference>
<dbReference type="SUPFAM" id="SSF55785">
    <property type="entry name" value="PYP-like sensor domain (PAS domain)"/>
    <property type="match status" value="1"/>
</dbReference>
<dbReference type="PANTHER" id="PTHR44757:SF2">
    <property type="entry name" value="BIOFILM ARCHITECTURE MAINTENANCE PROTEIN MBAA"/>
    <property type="match status" value="1"/>
</dbReference>
<feature type="region of interest" description="Disordered" evidence="1">
    <location>
        <begin position="1"/>
        <end position="26"/>
    </location>
</feature>
<keyword evidence="5" id="KW-1185">Reference proteome</keyword>
<name>A0A7T4DQR1_AERJA</name>
<dbReference type="InterPro" id="IPR000700">
    <property type="entry name" value="PAS-assoc_C"/>
</dbReference>
<dbReference type="PANTHER" id="PTHR44757">
    <property type="entry name" value="DIGUANYLATE CYCLASE DGCP"/>
    <property type="match status" value="1"/>
</dbReference>
<evidence type="ECO:0000259" key="2">
    <source>
        <dbReference type="PROSITE" id="PS50113"/>
    </source>
</evidence>
<dbReference type="SMART" id="SM00267">
    <property type="entry name" value="GGDEF"/>
    <property type="match status" value="1"/>
</dbReference>
<dbReference type="EMBL" id="CP066092">
    <property type="protein sequence ID" value="QQB21877.1"/>
    <property type="molecule type" value="Genomic_DNA"/>
</dbReference>
<feature type="domain" description="PAC" evidence="2">
    <location>
        <begin position="124"/>
        <end position="177"/>
    </location>
</feature>
<gene>
    <name evidence="4" type="ORF">I6H43_10335</name>
</gene>
<organism evidence="4 5">
    <name type="scientific">Aeromonas jandaei</name>
    <dbReference type="NCBI Taxonomy" id="650"/>
    <lineage>
        <taxon>Bacteria</taxon>
        <taxon>Pseudomonadati</taxon>
        <taxon>Pseudomonadota</taxon>
        <taxon>Gammaproteobacteria</taxon>
        <taxon>Aeromonadales</taxon>
        <taxon>Aeromonadaceae</taxon>
        <taxon>Aeromonas</taxon>
    </lineage>
</organism>
<dbReference type="InterPro" id="IPR029787">
    <property type="entry name" value="Nucleotide_cyclase"/>
</dbReference>
<dbReference type="CDD" id="cd01949">
    <property type="entry name" value="GGDEF"/>
    <property type="match status" value="1"/>
</dbReference>
<dbReference type="Pfam" id="PF00990">
    <property type="entry name" value="GGDEF"/>
    <property type="match status" value="1"/>
</dbReference>
<accession>A0A7T4DQR1</accession>
<evidence type="ECO:0000259" key="3">
    <source>
        <dbReference type="PROSITE" id="PS50887"/>
    </source>
</evidence>
<dbReference type="InterPro" id="IPR043128">
    <property type="entry name" value="Rev_trsase/Diguanyl_cyclase"/>
</dbReference>
<dbReference type="SUPFAM" id="SSF55073">
    <property type="entry name" value="Nucleotide cyclase"/>
    <property type="match status" value="1"/>
</dbReference>
<dbReference type="SMART" id="SM00086">
    <property type="entry name" value="PAC"/>
    <property type="match status" value="1"/>
</dbReference>
<dbReference type="InterPro" id="IPR035965">
    <property type="entry name" value="PAS-like_dom_sf"/>
</dbReference>
<dbReference type="Proteomes" id="UP000595481">
    <property type="component" value="Chromosome"/>
</dbReference>
<evidence type="ECO:0000313" key="4">
    <source>
        <dbReference type="EMBL" id="QQB21877.1"/>
    </source>
</evidence>
<dbReference type="InterPro" id="IPR000014">
    <property type="entry name" value="PAS"/>
</dbReference>
<dbReference type="InterPro" id="IPR013655">
    <property type="entry name" value="PAS_fold_3"/>
</dbReference>
<dbReference type="Gene3D" id="3.30.70.270">
    <property type="match status" value="1"/>
</dbReference>
<feature type="compositionally biased region" description="Basic and acidic residues" evidence="1">
    <location>
        <begin position="1"/>
        <end position="15"/>
    </location>
</feature>
<evidence type="ECO:0000313" key="5">
    <source>
        <dbReference type="Proteomes" id="UP000595481"/>
    </source>
</evidence>
<proteinExistence type="predicted"/>
<dbReference type="NCBIfam" id="TIGR00254">
    <property type="entry name" value="GGDEF"/>
    <property type="match status" value="1"/>
</dbReference>
<feature type="domain" description="GGDEF" evidence="3">
    <location>
        <begin position="204"/>
        <end position="337"/>
    </location>
</feature>
<dbReference type="Pfam" id="PF08447">
    <property type="entry name" value="PAS_3"/>
    <property type="match status" value="1"/>
</dbReference>
<dbReference type="Gene3D" id="3.30.450.20">
    <property type="entry name" value="PAS domain"/>
    <property type="match status" value="1"/>
</dbReference>